<dbReference type="Proteomes" id="UP000192532">
    <property type="component" value="Unassembled WGS sequence"/>
</dbReference>
<sequence>MEWKYSMKPFTKWVGGKRQLLPQILGISPDKFNKYYEPFVGGGALFFELAPSNATINDSNEELILAYKVIKENVEELIQLLKIHKENNSKEYYLDIRSADRDGRIEVMSDVERAGRILYMLRVDFNGLYRVNSKNQFNVPYGRYKQPKIVDEDNLRNVSEYLKDNDITILNTDFELATKDAKKGDLIYFDPPYVPLSKTESFTGYTSDGFGYDEQVRLRDLFIELDRRGAFVVLSNSSADLVYELYQPFAKEIIAVDATRMINSKADKRGKIKEVLITNFNIEV</sequence>
<dbReference type="EMBL" id="LNVH01000005">
    <property type="protein sequence ID" value="ORJ32056.1"/>
    <property type="molecule type" value="Genomic_DNA"/>
</dbReference>
<keyword evidence="9" id="KW-0175">Coiled coil</keyword>
<dbReference type="GO" id="GO:0009307">
    <property type="term" value="P:DNA restriction-modification system"/>
    <property type="evidence" value="ECO:0007669"/>
    <property type="project" value="InterPro"/>
</dbReference>
<dbReference type="EC" id="2.1.1.72" evidence="2 8"/>
<dbReference type="GO" id="GO:0006298">
    <property type="term" value="P:mismatch repair"/>
    <property type="evidence" value="ECO:0007669"/>
    <property type="project" value="TreeGrafter"/>
</dbReference>
<dbReference type="InterPro" id="IPR012327">
    <property type="entry name" value="MeTrfase_D12"/>
</dbReference>
<dbReference type="Gene3D" id="1.10.1020.10">
    <property type="entry name" value="Adenine-specific Methyltransferase, Domain 2"/>
    <property type="match status" value="1"/>
</dbReference>
<evidence type="ECO:0000256" key="5">
    <source>
        <dbReference type="ARBA" id="ARBA00022691"/>
    </source>
</evidence>
<feature type="binding site" evidence="7">
    <location>
        <position position="17"/>
    </location>
    <ligand>
        <name>S-adenosyl-L-methionine</name>
        <dbReference type="ChEBI" id="CHEBI:59789"/>
    </ligand>
</feature>
<proteinExistence type="inferred from homology"/>
<dbReference type="InterPro" id="IPR023095">
    <property type="entry name" value="Ade_MeTrfase_dom_2"/>
</dbReference>
<organism evidence="10 11">
    <name type="scientific">Streptococcus oralis subsp. tigurinus</name>
    <dbReference type="NCBI Taxonomy" id="1077464"/>
    <lineage>
        <taxon>Bacteria</taxon>
        <taxon>Bacillati</taxon>
        <taxon>Bacillota</taxon>
        <taxon>Bacilli</taxon>
        <taxon>Lactobacillales</taxon>
        <taxon>Streptococcaceae</taxon>
        <taxon>Streptococcus</taxon>
    </lineage>
</organism>
<dbReference type="InterPro" id="IPR012263">
    <property type="entry name" value="M_m6A_EcoRV"/>
</dbReference>
<dbReference type="PANTHER" id="PTHR30481:SF3">
    <property type="entry name" value="DNA ADENINE METHYLASE"/>
    <property type="match status" value="1"/>
</dbReference>
<evidence type="ECO:0000256" key="3">
    <source>
        <dbReference type="ARBA" id="ARBA00022603"/>
    </source>
</evidence>
<protein>
    <recommendedName>
        <fullName evidence="2 8">Site-specific DNA-methyltransferase (adenine-specific)</fullName>
        <ecNumber evidence="2 8">2.1.1.72</ecNumber>
    </recommendedName>
</protein>
<comment type="caution">
    <text evidence="10">The sequence shown here is derived from an EMBL/GenBank/DDBJ whole genome shotgun (WGS) entry which is preliminary data.</text>
</comment>
<dbReference type="PIRSF" id="PIRSF000398">
    <property type="entry name" value="M_m6A_EcoRV"/>
    <property type="match status" value="1"/>
</dbReference>
<dbReference type="InterPro" id="IPR029063">
    <property type="entry name" value="SAM-dependent_MTases_sf"/>
</dbReference>
<evidence type="ECO:0000256" key="4">
    <source>
        <dbReference type="ARBA" id="ARBA00022679"/>
    </source>
</evidence>
<comment type="catalytic activity">
    <reaction evidence="6 8">
        <text>a 2'-deoxyadenosine in DNA + S-adenosyl-L-methionine = an N(6)-methyl-2'-deoxyadenosine in DNA + S-adenosyl-L-homocysteine + H(+)</text>
        <dbReference type="Rhea" id="RHEA:15197"/>
        <dbReference type="Rhea" id="RHEA-COMP:12418"/>
        <dbReference type="Rhea" id="RHEA-COMP:12419"/>
        <dbReference type="ChEBI" id="CHEBI:15378"/>
        <dbReference type="ChEBI" id="CHEBI:57856"/>
        <dbReference type="ChEBI" id="CHEBI:59789"/>
        <dbReference type="ChEBI" id="CHEBI:90615"/>
        <dbReference type="ChEBI" id="CHEBI:90616"/>
        <dbReference type="EC" id="2.1.1.72"/>
    </reaction>
</comment>
<gene>
    <name evidence="10" type="ORF">ATE37_09800</name>
</gene>
<dbReference type="GO" id="GO:0043565">
    <property type="term" value="F:sequence-specific DNA binding"/>
    <property type="evidence" value="ECO:0007669"/>
    <property type="project" value="TreeGrafter"/>
</dbReference>
<evidence type="ECO:0000256" key="8">
    <source>
        <dbReference type="RuleBase" id="RU361257"/>
    </source>
</evidence>
<feature type="binding site" evidence="7">
    <location>
        <position position="190"/>
    </location>
    <ligand>
        <name>S-adenosyl-L-methionine</name>
        <dbReference type="ChEBI" id="CHEBI:59789"/>
    </ligand>
</feature>
<evidence type="ECO:0000313" key="10">
    <source>
        <dbReference type="EMBL" id="ORJ32056.1"/>
    </source>
</evidence>
<dbReference type="PRINTS" id="PR00505">
    <property type="entry name" value="D12N6MTFRASE"/>
</dbReference>
<evidence type="ECO:0000256" key="9">
    <source>
        <dbReference type="SAM" id="Coils"/>
    </source>
</evidence>
<reference evidence="10 11" key="1">
    <citation type="journal article" date="2016" name="PLoS ONE">
        <title>Comparative Genomics Analysis of Streptococcus tigurinus Strains Identifies Genetic Elements Specifically and Uniquely Present in Highly Virulent Strains.</title>
        <authorList>
            <person name="Diene S.M."/>
            <person name="Francois P."/>
            <person name="Zbinden A."/>
            <person name="Entenza J.M."/>
            <person name="Resch G."/>
        </authorList>
    </citation>
    <scope>NUCLEOTIDE SEQUENCE [LARGE SCALE GENOMIC DNA]</scope>
    <source>
        <strain evidence="10 11">859</strain>
    </source>
</reference>
<comment type="similarity">
    <text evidence="1 8">Belongs to the N(4)/N(6)-methyltransferase family.</text>
</comment>
<dbReference type="NCBIfam" id="TIGR00571">
    <property type="entry name" value="dam"/>
    <property type="match status" value="1"/>
</dbReference>
<dbReference type="InterPro" id="IPR002052">
    <property type="entry name" value="DNA_methylase_N6_adenine_CS"/>
</dbReference>
<feature type="binding site" evidence="7">
    <location>
        <position position="13"/>
    </location>
    <ligand>
        <name>S-adenosyl-L-methionine</name>
        <dbReference type="ChEBI" id="CHEBI:59789"/>
    </ligand>
</feature>
<dbReference type="AlphaFoldDB" id="A0A1X0WZ73"/>
<dbReference type="PROSITE" id="PS00092">
    <property type="entry name" value="N6_MTASE"/>
    <property type="match status" value="1"/>
</dbReference>
<feature type="coiled-coil region" evidence="9">
    <location>
        <begin position="60"/>
        <end position="87"/>
    </location>
</feature>
<dbReference type="GO" id="GO:0009007">
    <property type="term" value="F:site-specific DNA-methyltransferase (adenine-specific) activity"/>
    <property type="evidence" value="ECO:0007669"/>
    <property type="project" value="UniProtKB-UniRule"/>
</dbReference>
<evidence type="ECO:0000256" key="7">
    <source>
        <dbReference type="PIRSR" id="PIRSR000398-1"/>
    </source>
</evidence>
<keyword evidence="5 8" id="KW-0949">S-adenosyl-L-methionine</keyword>
<feature type="binding site" evidence="7">
    <location>
        <position position="58"/>
    </location>
    <ligand>
        <name>S-adenosyl-L-methionine</name>
        <dbReference type="ChEBI" id="CHEBI:59789"/>
    </ligand>
</feature>
<evidence type="ECO:0000256" key="1">
    <source>
        <dbReference type="ARBA" id="ARBA00006594"/>
    </source>
</evidence>
<name>A0A1X0WZ73_STROR</name>
<evidence type="ECO:0000313" key="11">
    <source>
        <dbReference type="Proteomes" id="UP000192532"/>
    </source>
</evidence>
<dbReference type="Pfam" id="PF02086">
    <property type="entry name" value="MethyltransfD12"/>
    <property type="match status" value="1"/>
</dbReference>
<dbReference type="Gene3D" id="3.40.50.150">
    <property type="entry name" value="Vaccinia Virus protein VP39"/>
    <property type="match status" value="1"/>
</dbReference>
<dbReference type="GO" id="GO:1904047">
    <property type="term" value="F:S-adenosyl-L-methionine binding"/>
    <property type="evidence" value="ECO:0007669"/>
    <property type="project" value="TreeGrafter"/>
</dbReference>
<dbReference type="GO" id="GO:0032259">
    <property type="term" value="P:methylation"/>
    <property type="evidence" value="ECO:0007669"/>
    <property type="project" value="UniProtKB-KW"/>
</dbReference>
<dbReference type="SUPFAM" id="SSF53335">
    <property type="entry name" value="S-adenosyl-L-methionine-dependent methyltransferases"/>
    <property type="match status" value="1"/>
</dbReference>
<keyword evidence="4 8" id="KW-0808">Transferase</keyword>
<evidence type="ECO:0000256" key="6">
    <source>
        <dbReference type="ARBA" id="ARBA00047942"/>
    </source>
</evidence>
<keyword evidence="3 8" id="KW-0489">Methyltransferase</keyword>
<evidence type="ECO:0000256" key="2">
    <source>
        <dbReference type="ARBA" id="ARBA00011900"/>
    </source>
</evidence>
<accession>A0A1X0WZ73</accession>
<dbReference type="PANTHER" id="PTHR30481">
    <property type="entry name" value="DNA ADENINE METHYLASE"/>
    <property type="match status" value="1"/>
</dbReference>